<protein>
    <recommendedName>
        <fullName evidence="19">Integrin alpha-2 domain-containing protein</fullName>
    </recommendedName>
</protein>
<reference evidence="17" key="1">
    <citation type="submission" date="2025-08" db="UniProtKB">
        <authorList>
            <consortium name="Ensembl"/>
        </authorList>
    </citation>
    <scope>IDENTIFICATION</scope>
</reference>
<dbReference type="PANTHER" id="PTHR23220:SF9">
    <property type="entry name" value="INTEGRIN ALPHA-6"/>
    <property type="match status" value="1"/>
</dbReference>
<keyword evidence="4 13" id="KW-0732">Signal</keyword>
<dbReference type="PANTHER" id="PTHR23220">
    <property type="entry name" value="INTEGRIN ALPHA"/>
    <property type="match status" value="1"/>
</dbReference>
<evidence type="ECO:0000313" key="18">
    <source>
        <dbReference type="Proteomes" id="UP000694383"/>
    </source>
</evidence>
<dbReference type="Pfam" id="PF20805">
    <property type="entry name" value="Integrin_A_Ig_2"/>
    <property type="match status" value="1"/>
</dbReference>
<dbReference type="Gene3D" id="2.60.40.1510">
    <property type="entry name" value="ntegrin, alpha v. Chain A, domain 3"/>
    <property type="match status" value="1"/>
</dbReference>
<reference evidence="17" key="2">
    <citation type="submission" date="2025-09" db="UniProtKB">
        <authorList>
            <consortium name="Ensembl"/>
        </authorList>
    </citation>
    <scope>IDENTIFICATION</scope>
</reference>
<keyword evidence="7 13" id="KW-1133">Transmembrane helix</keyword>
<dbReference type="Gene3D" id="2.60.40.1460">
    <property type="entry name" value="Integrin domains. Chain A, domain 2"/>
    <property type="match status" value="1"/>
</dbReference>
<dbReference type="InterPro" id="IPR013519">
    <property type="entry name" value="Int_alpha_beta-p"/>
</dbReference>
<keyword evidence="3 13" id="KW-0812">Transmembrane</keyword>
<dbReference type="PROSITE" id="PS51470">
    <property type="entry name" value="FG_GAP"/>
    <property type="match status" value="4"/>
</dbReference>
<dbReference type="GO" id="GO:0008305">
    <property type="term" value="C:integrin complex"/>
    <property type="evidence" value="ECO:0007669"/>
    <property type="project" value="InterPro"/>
</dbReference>
<keyword evidence="5" id="KW-0677">Repeat</keyword>
<evidence type="ECO:0000256" key="4">
    <source>
        <dbReference type="ARBA" id="ARBA00022729"/>
    </source>
</evidence>
<evidence type="ECO:0000256" key="2">
    <source>
        <dbReference type="ARBA" id="ARBA00008054"/>
    </source>
</evidence>
<evidence type="ECO:0000256" key="9">
    <source>
        <dbReference type="ARBA" id="ARBA00023136"/>
    </source>
</evidence>
<evidence type="ECO:0000256" key="1">
    <source>
        <dbReference type="ARBA" id="ARBA00004479"/>
    </source>
</evidence>
<feature type="transmembrane region" description="Helical" evidence="13">
    <location>
        <begin position="998"/>
        <end position="1022"/>
    </location>
</feature>
<dbReference type="InterPro" id="IPR000413">
    <property type="entry name" value="Integrin_alpha"/>
</dbReference>
<feature type="domain" description="Integrin alpha first immunoglubulin-like" evidence="14">
    <location>
        <begin position="466"/>
        <end position="617"/>
    </location>
</feature>
<keyword evidence="9 13" id="KW-0472">Membrane</keyword>
<feature type="chain" id="PRO_5034901810" description="Integrin alpha-2 domain-containing protein" evidence="13">
    <location>
        <begin position="27"/>
        <end position="1046"/>
    </location>
</feature>
<dbReference type="InterPro" id="IPR028994">
    <property type="entry name" value="Integrin_alpha_N"/>
</dbReference>
<feature type="repeat" description="FG-GAP" evidence="12">
    <location>
        <begin position="300"/>
        <end position="361"/>
    </location>
</feature>
<dbReference type="GO" id="GO:0033627">
    <property type="term" value="P:cell adhesion mediated by integrin"/>
    <property type="evidence" value="ECO:0007669"/>
    <property type="project" value="TreeGrafter"/>
</dbReference>
<evidence type="ECO:0000256" key="7">
    <source>
        <dbReference type="ARBA" id="ARBA00022989"/>
    </source>
</evidence>
<dbReference type="GO" id="GO:0007229">
    <property type="term" value="P:integrin-mediated signaling pathway"/>
    <property type="evidence" value="ECO:0007669"/>
    <property type="project" value="UniProtKB-KW"/>
</dbReference>
<dbReference type="Pfam" id="PF01839">
    <property type="entry name" value="FG-GAP"/>
    <property type="match status" value="2"/>
</dbReference>
<evidence type="ECO:0008006" key="19">
    <source>
        <dbReference type="Google" id="ProtNLM"/>
    </source>
</evidence>
<keyword evidence="11" id="KW-0325">Glycoprotein</keyword>
<name>A0A8C7XZI1_9TELE</name>
<keyword evidence="10 13" id="KW-0675">Receptor</keyword>
<dbReference type="Pfam" id="PF08441">
    <property type="entry name" value="Integrin_A_Ig_1"/>
    <property type="match status" value="1"/>
</dbReference>
<dbReference type="InterPro" id="IPR013517">
    <property type="entry name" value="FG-GAP"/>
</dbReference>
<comment type="similarity">
    <text evidence="2 13">Belongs to the integrin alpha chain family.</text>
</comment>
<feature type="repeat" description="FG-GAP" evidence="12">
    <location>
        <begin position="420"/>
        <end position="481"/>
    </location>
</feature>
<proteinExistence type="inferred from homology"/>
<dbReference type="Ensembl" id="ENSOSIT00000021334.1">
    <property type="protein sequence ID" value="ENSOSIP00000020201.1"/>
    <property type="gene ID" value="ENSOSIG00000010810.1"/>
</dbReference>
<keyword evidence="6 13" id="KW-0130">Cell adhesion</keyword>
<dbReference type="GO" id="GO:0098609">
    <property type="term" value="P:cell-cell adhesion"/>
    <property type="evidence" value="ECO:0007669"/>
    <property type="project" value="TreeGrafter"/>
</dbReference>
<feature type="repeat" description="FG-GAP" evidence="12">
    <location>
        <begin position="362"/>
        <end position="418"/>
    </location>
</feature>
<evidence type="ECO:0000256" key="10">
    <source>
        <dbReference type="ARBA" id="ARBA00023170"/>
    </source>
</evidence>
<evidence type="ECO:0000259" key="14">
    <source>
        <dbReference type="Pfam" id="PF08441"/>
    </source>
</evidence>
<evidence type="ECO:0000256" key="6">
    <source>
        <dbReference type="ARBA" id="ARBA00022889"/>
    </source>
</evidence>
<evidence type="ECO:0000259" key="15">
    <source>
        <dbReference type="Pfam" id="PF20805"/>
    </source>
</evidence>
<evidence type="ECO:0000256" key="5">
    <source>
        <dbReference type="ARBA" id="ARBA00022737"/>
    </source>
</evidence>
<evidence type="ECO:0000259" key="16">
    <source>
        <dbReference type="Pfam" id="PF20806"/>
    </source>
</evidence>
<dbReference type="Gene3D" id="2.130.10.130">
    <property type="entry name" value="Integrin alpha, N-terminal"/>
    <property type="match status" value="1"/>
</dbReference>
<dbReference type="GO" id="GO:0009897">
    <property type="term" value="C:external side of plasma membrane"/>
    <property type="evidence" value="ECO:0007669"/>
    <property type="project" value="TreeGrafter"/>
</dbReference>
<evidence type="ECO:0000313" key="17">
    <source>
        <dbReference type="Ensembl" id="ENSOSIP00000020201.1"/>
    </source>
</evidence>
<dbReference type="PRINTS" id="PR01185">
    <property type="entry name" value="INTEGRINA"/>
</dbReference>
<dbReference type="GO" id="GO:0050900">
    <property type="term" value="P:leukocyte migration"/>
    <property type="evidence" value="ECO:0007669"/>
    <property type="project" value="TreeGrafter"/>
</dbReference>
<feature type="domain" description="Integrin alpha second immunoglobulin-like" evidence="15">
    <location>
        <begin position="620"/>
        <end position="769"/>
    </location>
</feature>
<keyword evidence="18" id="KW-1185">Reference proteome</keyword>
<dbReference type="GO" id="GO:0007160">
    <property type="term" value="P:cell-matrix adhesion"/>
    <property type="evidence" value="ECO:0007669"/>
    <property type="project" value="TreeGrafter"/>
</dbReference>
<sequence length="1046" mass="116512">MHNMLKLCLMVTLWIILHFQLFNVAAFNLDTENVMQKKGDPGTLFGFSVAFHEQLSPARKKLLLVGAPRAKHQDHVNVTGVVYMCDLSTTSEHCQPIKFDHKEFLSSKGTNNQWMGIKVTSQGVGKNVMACAHRYQHPSPYSPNLLTGQCYLLGDHLQVGTEERTWRRVVCDNEHLANRRNNHEWFAYCQQGHGASFAKDNTSVLFGAPGAYQWKGIVRMEPLDNLDYTNENSRETGFIDRFDQEVIPLQANSYLGFSVDSGMSLVGRGELTIVSGAPRGGFSGQVAFLKADPEVKTNLLVEQVLSGPGLASSFGYDLAVVDLNADGWEDLAVGAPQFYMKNEDVGGAVFIYINRNGKHWDNIVPVPLHGERESMFGLAVENLGDINRDGYGDIAVGAPYEGSGRVYIYCGSAEGVHKKASQVISPALKTVNLFGYSLSCNMDIDNNQYPDLAVGSLSDSVFVFRARPVVSVRTDMKIKPNHVNIIKQRCDEQTCAFAGQACFAYTAQPASYNPKLTLNYIFEADSERRTSRSRVEFLFSPQGKLELPEKGKQMCTDIKLRLLRDIRDKLSSIPVSVTVSLWSSEEMTRMSADESRIPPVLNLYQQKTTVSEIIIINDGCGDDNICKSNLQIQYKFCSKKTQNGEVVFTPLVRQDGIAVITPTDEDIALEITVTNRHGDDAHQSHVIITLPDTLRYSSVVHRGKELSCSANENGTLIDCELGNPFHRDAELTYHVILTTSGISLSTRDVNGTLQLQTTSVQNLQPVEVLARVVFELELKINGVVRPSQVSLGDILKGESAIHSLEEIGASVQFDFKIINLGRPLKYFSNASLNVFWPKETSVGKWLLYLTHISTEGVRSVPCSPANEINPLKDVKGWNAASRRKRHTKLEALSSEGLTFLSKKRKFKTLSCSDGLTCVEIRCPLVELDSTAMVVLHSHLWNATLAEDYSHLHFLDIVVDVTLSLNNAPGNIGLKSETNVTQVKLTVFFERKTEFLTKVAWWIILLTVVTLLLLLCFLAYILWKYKCIHHLTHKKKPSEDPAEHLKG</sequence>
<evidence type="ECO:0000256" key="11">
    <source>
        <dbReference type="ARBA" id="ARBA00023180"/>
    </source>
</evidence>
<feature type="signal peptide" evidence="13">
    <location>
        <begin position="1"/>
        <end position="26"/>
    </location>
</feature>
<dbReference type="InterPro" id="IPR048286">
    <property type="entry name" value="Integrin_alpha_Ig-like_3"/>
</dbReference>
<feature type="domain" description="Integrin alpha third immunoglobulin-like" evidence="16">
    <location>
        <begin position="778"/>
        <end position="987"/>
    </location>
</feature>
<feature type="repeat" description="FG-GAP" evidence="12">
    <location>
        <begin position="31"/>
        <end position="94"/>
    </location>
</feature>
<dbReference type="InterPro" id="IPR013649">
    <property type="entry name" value="Integrin_alpha_Ig-like_1"/>
</dbReference>
<accession>A0A8C7XZI1</accession>
<dbReference type="SUPFAM" id="SSF69179">
    <property type="entry name" value="Integrin domains"/>
    <property type="match status" value="3"/>
</dbReference>
<evidence type="ECO:0000256" key="8">
    <source>
        <dbReference type="ARBA" id="ARBA00023037"/>
    </source>
</evidence>
<dbReference type="InterPro" id="IPR048285">
    <property type="entry name" value="Integrin_alpha_Ig-like_2"/>
</dbReference>
<dbReference type="Gene3D" id="2.60.40.1530">
    <property type="entry name" value="ntegrin, alpha v. Chain A, domain 4"/>
    <property type="match status" value="1"/>
</dbReference>
<dbReference type="Pfam" id="PF20806">
    <property type="entry name" value="Integrin_A_Ig_3"/>
    <property type="match status" value="1"/>
</dbReference>
<evidence type="ECO:0000256" key="13">
    <source>
        <dbReference type="RuleBase" id="RU003762"/>
    </source>
</evidence>
<evidence type="ECO:0000256" key="3">
    <source>
        <dbReference type="ARBA" id="ARBA00022692"/>
    </source>
</evidence>
<comment type="subcellular location">
    <subcellularLocation>
        <location evidence="1 13">Membrane</location>
        <topology evidence="1 13">Single-pass type I membrane protein</topology>
    </subcellularLocation>
</comment>
<dbReference type="InterPro" id="IPR032695">
    <property type="entry name" value="Integrin_dom_sf"/>
</dbReference>
<keyword evidence="8 13" id="KW-0401">Integrin</keyword>
<organism evidence="17 18">
    <name type="scientific">Oryzias sinensis</name>
    <name type="common">Chinese medaka</name>
    <dbReference type="NCBI Taxonomy" id="183150"/>
    <lineage>
        <taxon>Eukaryota</taxon>
        <taxon>Metazoa</taxon>
        <taxon>Chordata</taxon>
        <taxon>Craniata</taxon>
        <taxon>Vertebrata</taxon>
        <taxon>Euteleostomi</taxon>
        <taxon>Actinopterygii</taxon>
        <taxon>Neopterygii</taxon>
        <taxon>Teleostei</taxon>
        <taxon>Neoteleostei</taxon>
        <taxon>Acanthomorphata</taxon>
        <taxon>Ovalentaria</taxon>
        <taxon>Atherinomorphae</taxon>
        <taxon>Beloniformes</taxon>
        <taxon>Adrianichthyidae</taxon>
        <taxon>Oryziinae</taxon>
        <taxon>Oryzias</taxon>
    </lineage>
</organism>
<dbReference type="GeneTree" id="ENSGT00940000155353"/>
<dbReference type="SUPFAM" id="SSF69318">
    <property type="entry name" value="Integrin alpha N-terminal domain"/>
    <property type="match status" value="1"/>
</dbReference>
<dbReference type="AlphaFoldDB" id="A0A8C7XZI1"/>
<evidence type="ECO:0000256" key="12">
    <source>
        <dbReference type="PROSITE-ProRule" id="PRU00803"/>
    </source>
</evidence>
<dbReference type="Proteomes" id="UP000694383">
    <property type="component" value="Unplaced"/>
</dbReference>
<dbReference type="GO" id="GO:0005178">
    <property type="term" value="F:integrin binding"/>
    <property type="evidence" value="ECO:0007669"/>
    <property type="project" value="TreeGrafter"/>
</dbReference>
<dbReference type="SMART" id="SM00191">
    <property type="entry name" value="Int_alpha"/>
    <property type="match status" value="5"/>
</dbReference>